<organism evidence="1 2">
    <name type="scientific">Morococcus cerebrosus</name>
    <dbReference type="NCBI Taxonomy" id="1056807"/>
    <lineage>
        <taxon>Bacteria</taxon>
        <taxon>Pseudomonadati</taxon>
        <taxon>Pseudomonadota</taxon>
        <taxon>Betaproteobacteria</taxon>
        <taxon>Neisseriales</taxon>
        <taxon>Neisseriaceae</taxon>
        <taxon>Morococcus</taxon>
    </lineage>
</organism>
<dbReference type="EMBL" id="JUFZ01000020">
    <property type="protein sequence ID" value="KIC11759.1"/>
    <property type="molecule type" value="Genomic_DNA"/>
</dbReference>
<name>A0A0C1EHZ5_9NEIS</name>
<reference evidence="1 2" key="1">
    <citation type="submission" date="2014-12" db="EMBL/GenBank/DDBJ databases">
        <title>Genome sequence of Morococcus cerebrosus.</title>
        <authorList>
            <person name="Shin S.-K."/>
            <person name="Yi H."/>
        </authorList>
    </citation>
    <scope>NUCLEOTIDE SEQUENCE [LARGE SCALE GENOMIC DNA]</scope>
    <source>
        <strain evidence="1 2">CIP 81.93</strain>
    </source>
</reference>
<evidence type="ECO:0000313" key="1">
    <source>
        <dbReference type="EMBL" id="KIC11759.1"/>
    </source>
</evidence>
<accession>A0A0C1EHZ5</accession>
<sequence>MMSCRFYLKTGRLYSQYKVQRSSENRFRRPLYRQLRIG</sequence>
<comment type="caution">
    <text evidence="1">The sequence shown here is derived from an EMBL/GenBank/DDBJ whole genome shotgun (WGS) entry which is preliminary data.</text>
</comment>
<evidence type="ECO:0000313" key="2">
    <source>
        <dbReference type="Proteomes" id="UP000031390"/>
    </source>
</evidence>
<gene>
    <name evidence="1" type="ORF">MCC93_05150</name>
</gene>
<protein>
    <submittedName>
        <fullName evidence="1">Uncharacterized protein</fullName>
    </submittedName>
</protein>
<dbReference type="Proteomes" id="UP000031390">
    <property type="component" value="Unassembled WGS sequence"/>
</dbReference>
<dbReference type="AlphaFoldDB" id="A0A0C1EHZ5"/>
<proteinExistence type="predicted"/>